<reference evidence="1" key="1">
    <citation type="journal article" date="2016" name="Proc. Natl. Acad. Sci. U.S.A.">
        <title>Lipid metabolic changes in an early divergent fungus govern the establishment of a mutualistic symbiosis with endobacteria.</title>
        <authorList>
            <person name="Lastovetsky O.A."/>
            <person name="Gaspar M.L."/>
            <person name="Mondo S.J."/>
            <person name="LaButti K.M."/>
            <person name="Sandor L."/>
            <person name="Grigoriev I.V."/>
            <person name="Henry S.A."/>
            <person name="Pawlowska T.E."/>
        </authorList>
    </citation>
    <scope>NUCLEOTIDE SEQUENCE [LARGE SCALE GENOMIC DNA]</scope>
    <source>
        <strain evidence="1">ATCC 52814</strain>
    </source>
</reference>
<evidence type="ECO:0008006" key="2">
    <source>
        <dbReference type="Google" id="ProtNLM"/>
    </source>
</evidence>
<gene>
    <name evidence="1" type="ORF">BCV72DRAFT_333859</name>
</gene>
<protein>
    <recommendedName>
        <fullName evidence="2">Endonuclease/exonuclease/phosphatase domain-containing protein</fullName>
    </recommendedName>
</protein>
<organism evidence="1">
    <name type="scientific">Rhizopus microsporus var. microsporus</name>
    <dbReference type="NCBI Taxonomy" id="86635"/>
    <lineage>
        <taxon>Eukaryota</taxon>
        <taxon>Fungi</taxon>
        <taxon>Fungi incertae sedis</taxon>
        <taxon>Mucoromycota</taxon>
        <taxon>Mucoromycotina</taxon>
        <taxon>Mucoromycetes</taxon>
        <taxon>Mucorales</taxon>
        <taxon>Mucorineae</taxon>
        <taxon>Rhizopodaceae</taxon>
        <taxon>Rhizopus</taxon>
    </lineage>
</organism>
<dbReference type="VEuPathDB" id="FungiDB:BCV72DRAFT_333859"/>
<proteinExistence type="predicted"/>
<dbReference type="InterPro" id="IPR036691">
    <property type="entry name" value="Endo/exonu/phosph_ase_sf"/>
</dbReference>
<sequence length="217" mass="25760">MPVGQLRSRLRQLDINNSRILDIHYPTRNVVALLVHNDYAPELKSYVQKLRYAPRTTSTFAMAQSSWTPNMDTALKKNTTTLPSCTIVIASTQYYTHDHLRRPQHTTRAYHWRYFHTHRVQILYNWTKSHDMIIWNERLTYESPIYMTFNGSSIIDYFIVTTELPYPQLLIRDDLSVDSYHKFMTLSFQLTTLPSRTNAPKRILWHLNKIKDDQSRP</sequence>
<dbReference type="Proteomes" id="UP000242414">
    <property type="component" value="Unassembled WGS sequence"/>
</dbReference>
<name>A0A1X0RB40_RHIZD</name>
<dbReference type="EMBL" id="KV921878">
    <property type="protein sequence ID" value="ORE09226.1"/>
    <property type="molecule type" value="Genomic_DNA"/>
</dbReference>
<dbReference type="AlphaFoldDB" id="A0A1X0RB40"/>
<accession>A0A1X0RB40</accession>
<evidence type="ECO:0000313" key="1">
    <source>
        <dbReference type="EMBL" id="ORE09226.1"/>
    </source>
</evidence>
<dbReference type="Gene3D" id="3.60.10.10">
    <property type="entry name" value="Endonuclease/exonuclease/phosphatase"/>
    <property type="match status" value="1"/>
</dbReference>